<sequence>MPHAELSSELAPTSTNHPGVLLSRHRTSPNRHSSAPATSLAGAELDITAPRPCTVDDPPSTTSDPGSCFKPVLGERLVLPHNFPTAGEPSPRRILALTTAAMPRGHIANSSSF</sequence>
<proteinExistence type="predicted"/>
<gene>
    <name evidence="2" type="ORF">C2845_PM09G14490</name>
</gene>
<dbReference type="EMBL" id="PQIB02000006">
    <property type="protein sequence ID" value="RLN11335.1"/>
    <property type="molecule type" value="Genomic_DNA"/>
</dbReference>
<organism evidence="2 3">
    <name type="scientific">Panicum miliaceum</name>
    <name type="common">Proso millet</name>
    <name type="synonym">Broomcorn millet</name>
    <dbReference type="NCBI Taxonomy" id="4540"/>
    <lineage>
        <taxon>Eukaryota</taxon>
        <taxon>Viridiplantae</taxon>
        <taxon>Streptophyta</taxon>
        <taxon>Embryophyta</taxon>
        <taxon>Tracheophyta</taxon>
        <taxon>Spermatophyta</taxon>
        <taxon>Magnoliopsida</taxon>
        <taxon>Liliopsida</taxon>
        <taxon>Poales</taxon>
        <taxon>Poaceae</taxon>
        <taxon>PACMAD clade</taxon>
        <taxon>Panicoideae</taxon>
        <taxon>Panicodae</taxon>
        <taxon>Paniceae</taxon>
        <taxon>Panicinae</taxon>
        <taxon>Panicum</taxon>
        <taxon>Panicum sect. Panicum</taxon>
    </lineage>
</organism>
<name>A0A3L6RXK0_PANMI</name>
<feature type="region of interest" description="Disordered" evidence="1">
    <location>
        <begin position="1"/>
        <end position="66"/>
    </location>
</feature>
<evidence type="ECO:0000256" key="1">
    <source>
        <dbReference type="SAM" id="MobiDB-lite"/>
    </source>
</evidence>
<accession>A0A3L6RXK0</accession>
<evidence type="ECO:0000313" key="2">
    <source>
        <dbReference type="EMBL" id="RLN11335.1"/>
    </source>
</evidence>
<comment type="caution">
    <text evidence="2">The sequence shown here is derived from an EMBL/GenBank/DDBJ whole genome shotgun (WGS) entry which is preliminary data.</text>
</comment>
<protein>
    <submittedName>
        <fullName evidence="2">Uncharacterized protein</fullName>
    </submittedName>
</protein>
<reference evidence="3" key="1">
    <citation type="journal article" date="2019" name="Nat. Commun.">
        <title>The genome of broomcorn millet.</title>
        <authorList>
            <person name="Zou C."/>
            <person name="Miki D."/>
            <person name="Li D."/>
            <person name="Tang Q."/>
            <person name="Xiao L."/>
            <person name="Rajput S."/>
            <person name="Deng P."/>
            <person name="Jia W."/>
            <person name="Huang R."/>
            <person name="Zhang M."/>
            <person name="Sun Y."/>
            <person name="Hu J."/>
            <person name="Fu X."/>
            <person name="Schnable P.S."/>
            <person name="Li F."/>
            <person name="Zhang H."/>
            <person name="Feng B."/>
            <person name="Zhu X."/>
            <person name="Liu R."/>
            <person name="Schnable J.C."/>
            <person name="Zhu J.-K."/>
            <person name="Zhang H."/>
        </authorList>
    </citation>
    <scope>NUCLEOTIDE SEQUENCE [LARGE SCALE GENOMIC DNA]</scope>
</reference>
<keyword evidence="3" id="KW-1185">Reference proteome</keyword>
<evidence type="ECO:0000313" key="3">
    <source>
        <dbReference type="Proteomes" id="UP000275267"/>
    </source>
</evidence>
<dbReference type="Proteomes" id="UP000275267">
    <property type="component" value="Unassembled WGS sequence"/>
</dbReference>
<dbReference type="OrthoDB" id="10559035at2759"/>
<dbReference type="AlphaFoldDB" id="A0A3L6RXK0"/>